<gene>
    <name evidence="3" type="ORF">GBAR_LOCUS8289</name>
</gene>
<evidence type="ECO:0000313" key="3">
    <source>
        <dbReference type="EMBL" id="CAI8012995.1"/>
    </source>
</evidence>
<protein>
    <submittedName>
        <fullName evidence="3">Uncharacterized protein</fullName>
    </submittedName>
</protein>
<organism evidence="3 4">
    <name type="scientific">Geodia barretti</name>
    <name type="common">Barrett's horny sponge</name>
    <dbReference type="NCBI Taxonomy" id="519541"/>
    <lineage>
        <taxon>Eukaryota</taxon>
        <taxon>Metazoa</taxon>
        <taxon>Porifera</taxon>
        <taxon>Demospongiae</taxon>
        <taxon>Heteroscleromorpha</taxon>
        <taxon>Tetractinellida</taxon>
        <taxon>Astrophorina</taxon>
        <taxon>Geodiidae</taxon>
        <taxon>Geodia</taxon>
    </lineage>
</organism>
<feature type="signal peptide" evidence="2">
    <location>
        <begin position="1"/>
        <end position="21"/>
    </location>
</feature>
<keyword evidence="4" id="KW-1185">Reference proteome</keyword>
<feature type="chain" id="PRO_5041295951" evidence="2">
    <location>
        <begin position="22"/>
        <end position="487"/>
    </location>
</feature>
<comment type="caution">
    <text evidence="3">The sequence shown here is derived from an EMBL/GenBank/DDBJ whole genome shotgun (WGS) entry which is preliminary data.</text>
</comment>
<evidence type="ECO:0000313" key="4">
    <source>
        <dbReference type="Proteomes" id="UP001174909"/>
    </source>
</evidence>
<sequence length="487" mass="52679">MLPVLILAVVVSASSEYAGSADRFSTHDGEFRAVPDAQGNCSSDFEIVEIVFIALPGNGSDAIELIIANNTPPQTISLRGATNSFGEYGYNLSLSTGVSFTSGDNFTIFHPDLESSHLRLLHQIGNESRKICWSKTDQVTCRYDHDYPLLAVETDPEGCIEGIMNPSELRRVWKNRDSPVLYSSPEIHLGLGCSGVLSQILAGAYAIPGDPDVDVVVQIVTNSSFILCNLSSVTHCVKMYDCTNRWVNENDSLKVYQRYSTSQIGFIHDEGMDIPLLSLNISGECSSSNFVSKEVLINRTDALRPCVQLSPAMPSMAPPPYCSVTTTIKGASSNDNLLSHTNVPPTMCNSNQTDNISLLVGEIIGISFIGMAGALFLMITANLICCVVCLARRRRRKKRGRQSAILVEDTTNIRASNTTPIDTPDDSETLPISGDSVVDISTSANEAYLASGDITVSSNPAYEPLQRGTSGPEESLVSYSYIYAEAI</sequence>
<reference evidence="3" key="1">
    <citation type="submission" date="2023-03" db="EMBL/GenBank/DDBJ databases">
        <authorList>
            <person name="Steffen K."/>
            <person name="Cardenas P."/>
        </authorList>
    </citation>
    <scope>NUCLEOTIDE SEQUENCE</scope>
</reference>
<keyword evidence="1" id="KW-0472">Membrane</keyword>
<name>A0AA35RK42_GEOBA</name>
<dbReference type="AlphaFoldDB" id="A0AA35RK42"/>
<proteinExistence type="predicted"/>
<evidence type="ECO:0000256" key="1">
    <source>
        <dbReference type="SAM" id="Phobius"/>
    </source>
</evidence>
<accession>A0AA35RK42</accession>
<keyword evidence="1" id="KW-0812">Transmembrane</keyword>
<feature type="transmembrane region" description="Helical" evidence="1">
    <location>
        <begin position="363"/>
        <end position="391"/>
    </location>
</feature>
<dbReference type="Proteomes" id="UP001174909">
    <property type="component" value="Unassembled WGS sequence"/>
</dbReference>
<keyword evidence="1" id="KW-1133">Transmembrane helix</keyword>
<evidence type="ECO:0000256" key="2">
    <source>
        <dbReference type="SAM" id="SignalP"/>
    </source>
</evidence>
<keyword evidence="2" id="KW-0732">Signal</keyword>
<dbReference type="EMBL" id="CASHTH010001228">
    <property type="protein sequence ID" value="CAI8012995.1"/>
    <property type="molecule type" value="Genomic_DNA"/>
</dbReference>